<name>A0A3N0YI69_ANAGA</name>
<sequence>MQLLSQANTLKSAPTSSTRYLCCPFSCLPPSLQFLEKVSAARQTLKKHRVREIPSIINPDSQEIKTARSPVVVRKERESYRMSAIQNLQTFDPFADATKGDDRLPAGTEDYIHIRIQQRNGRKTLTTVQGIADDYDKKKLVKAFKKKFACNGTVIEHPEYGEVIQLQGDQRKNICQFLTDIELAKEEQLKVHGF</sequence>
<evidence type="ECO:0000313" key="7">
    <source>
        <dbReference type="EMBL" id="ROL45945.1"/>
    </source>
</evidence>
<keyword evidence="8" id="KW-1185">Reference proteome</keyword>
<evidence type="ECO:0000256" key="1">
    <source>
        <dbReference type="ARBA" id="ARBA00005422"/>
    </source>
</evidence>
<comment type="caution">
    <text evidence="7">The sequence shown here is derived from an EMBL/GenBank/DDBJ whole genome shotgun (WGS) entry which is preliminary data.</text>
</comment>
<accession>A0A3N0YI69</accession>
<dbReference type="NCBIfam" id="TIGR01160">
    <property type="entry name" value="SUI1_MOF2"/>
    <property type="match status" value="1"/>
</dbReference>
<keyword evidence="5" id="KW-0007">Acetylation</keyword>
<evidence type="ECO:0000256" key="2">
    <source>
        <dbReference type="ARBA" id="ARBA00022540"/>
    </source>
</evidence>
<comment type="similarity">
    <text evidence="1">Belongs to the SUI1 family.</text>
</comment>
<keyword evidence="4" id="KW-0648">Protein biosynthesis</keyword>
<dbReference type="InterPro" id="IPR036877">
    <property type="entry name" value="SUI1_dom_sf"/>
</dbReference>
<dbReference type="GO" id="GO:0010468">
    <property type="term" value="P:regulation of gene expression"/>
    <property type="evidence" value="ECO:0007669"/>
    <property type="project" value="UniProtKB-ARBA"/>
</dbReference>
<feature type="domain" description="SUI1" evidence="6">
    <location>
        <begin position="112"/>
        <end position="182"/>
    </location>
</feature>
<dbReference type="InterPro" id="IPR001950">
    <property type="entry name" value="SUI1"/>
</dbReference>
<evidence type="ECO:0000313" key="8">
    <source>
        <dbReference type="Proteomes" id="UP000281406"/>
    </source>
</evidence>
<dbReference type="PROSITE" id="PS50296">
    <property type="entry name" value="SUI1"/>
    <property type="match status" value="1"/>
</dbReference>
<reference evidence="7 8" key="1">
    <citation type="submission" date="2018-10" db="EMBL/GenBank/DDBJ databases">
        <title>Genome assembly for a Yunnan-Guizhou Plateau 3E fish, Anabarilius grahami (Regan), and its evolutionary and genetic applications.</title>
        <authorList>
            <person name="Jiang W."/>
        </authorList>
    </citation>
    <scope>NUCLEOTIDE SEQUENCE [LARGE SCALE GENOMIC DNA]</scope>
    <source>
        <strain evidence="7">AG-KIZ</strain>
        <tissue evidence="7">Muscle</tissue>
    </source>
</reference>
<dbReference type="InterPro" id="IPR005874">
    <property type="entry name" value="SUI1_euk"/>
</dbReference>
<evidence type="ECO:0000256" key="5">
    <source>
        <dbReference type="ARBA" id="ARBA00022990"/>
    </source>
</evidence>
<evidence type="ECO:0000259" key="6">
    <source>
        <dbReference type="PROSITE" id="PS50296"/>
    </source>
</evidence>
<dbReference type="AlphaFoldDB" id="A0A3N0YI69"/>
<protein>
    <submittedName>
        <fullName evidence="7">Eukaryotic translation initiation factor 1b</fullName>
    </submittedName>
</protein>
<dbReference type="Gene3D" id="3.30.780.10">
    <property type="entry name" value="SUI1-like domain"/>
    <property type="match status" value="1"/>
</dbReference>
<dbReference type="GO" id="GO:0003743">
    <property type="term" value="F:translation initiation factor activity"/>
    <property type="evidence" value="ECO:0007669"/>
    <property type="project" value="UniProtKB-KW"/>
</dbReference>
<dbReference type="PANTHER" id="PTHR10388">
    <property type="entry name" value="EUKARYOTIC TRANSLATION INITIATION FACTOR SUI1"/>
    <property type="match status" value="1"/>
</dbReference>
<dbReference type="Pfam" id="PF01253">
    <property type="entry name" value="SUI1"/>
    <property type="match status" value="1"/>
</dbReference>
<dbReference type="GO" id="GO:0080090">
    <property type="term" value="P:regulation of primary metabolic process"/>
    <property type="evidence" value="ECO:0007669"/>
    <property type="project" value="UniProtKB-ARBA"/>
</dbReference>
<organism evidence="7 8">
    <name type="scientific">Anabarilius grahami</name>
    <name type="common">Kanglang fish</name>
    <name type="synonym">Barilius grahami</name>
    <dbReference type="NCBI Taxonomy" id="495550"/>
    <lineage>
        <taxon>Eukaryota</taxon>
        <taxon>Metazoa</taxon>
        <taxon>Chordata</taxon>
        <taxon>Craniata</taxon>
        <taxon>Vertebrata</taxon>
        <taxon>Euteleostomi</taxon>
        <taxon>Actinopterygii</taxon>
        <taxon>Neopterygii</taxon>
        <taxon>Teleostei</taxon>
        <taxon>Ostariophysi</taxon>
        <taxon>Cypriniformes</taxon>
        <taxon>Xenocyprididae</taxon>
        <taxon>Xenocypridinae</taxon>
        <taxon>Xenocypridinae incertae sedis</taxon>
        <taxon>Anabarilius</taxon>
    </lineage>
</organism>
<dbReference type="SUPFAM" id="SSF55159">
    <property type="entry name" value="eIF1-like"/>
    <property type="match status" value="1"/>
</dbReference>
<dbReference type="CDD" id="cd11566">
    <property type="entry name" value="eIF1_SUI1"/>
    <property type="match status" value="1"/>
</dbReference>
<gene>
    <name evidence="7" type="ORF">DPX16_4759</name>
</gene>
<evidence type="ECO:0000256" key="3">
    <source>
        <dbReference type="ARBA" id="ARBA00022553"/>
    </source>
</evidence>
<dbReference type="Proteomes" id="UP000281406">
    <property type="component" value="Unassembled WGS sequence"/>
</dbReference>
<keyword evidence="2 7" id="KW-0396">Initiation factor</keyword>
<dbReference type="EMBL" id="RJVU01042532">
    <property type="protein sequence ID" value="ROL45945.1"/>
    <property type="molecule type" value="Genomic_DNA"/>
</dbReference>
<dbReference type="OrthoDB" id="10248435at2759"/>
<proteinExistence type="inferred from homology"/>
<evidence type="ECO:0000256" key="4">
    <source>
        <dbReference type="ARBA" id="ARBA00022917"/>
    </source>
</evidence>
<keyword evidence="3" id="KW-0597">Phosphoprotein</keyword>
<dbReference type="FunFam" id="3.30.780.10:FF:000003">
    <property type="entry name" value="Eukaryotic translation initiation factor 1b"/>
    <property type="match status" value="1"/>
</dbReference>